<proteinExistence type="inferred from homology"/>
<gene>
    <name evidence="9" type="ORF">AVDCRST_MAG86-4425</name>
</gene>
<accession>A0A6J4VTP9</accession>
<sequence>MSYQKLLVTGGLGFIGSSYIRLLLTEHEDVSVVNLDLMTYAANPATLKDFETDPRYTFVRGDIADPETVARALDGCDAVVNFAAETHVDRSIQNAKPFVHTNVEGVRVLLEAVRERGVRMVHVSTDEVYGEVMQGLSKEDDAFRPRSPYSASKAGGDLLVQAYGTTYGVDTVITRGSNNYGPYQFPEKAISLFITNALEDKPLPLYGTGKAIRDYIYVLDHARGIHQALLEGKRGEAYNLGGQNQTDGVAIATTILDALGKPHALIQFVRDRPGHDYRYALDISKAQRELGWSPQVTFAEGIAEVVRWYGENRAWWQGSKDEQAAYFRAQYATQGG</sequence>
<comment type="catalytic activity">
    <reaction evidence="1 7">
        <text>dTDP-alpha-D-glucose = dTDP-4-dehydro-6-deoxy-alpha-D-glucose + H2O</text>
        <dbReference type="Rhea" id="RHEA:17221"/>
        <dbReference type="ChEBI" id="CHEBI:15377"/>
        <dbReference type="ChEBI" id="CHEBI:57477"/>
        <dbReference type="ChEBI" id="CHEBI:57649"/>
        <dbReference type="EC" id="4.2.1.46"/>
    </reaction>
</comment>
<comment type="cofactor">
    <cofactor evidence="2 7">
        <name>NAD(+)</name>
        <dbReference type="ChEBI" id="CHEBI:57540"/>
    </cofactor>
</comment>
<reference evidence="9" key="1">
    <citation type="submission" date="2020-02" db="EMBL/GenBank/DDBJ databases">
        <authorList>
            <person name="Meier V. D."/>
        </authorList>
    </citation>
    <scope>NUCLEOTIDE SEQUENCE</scope>
    <source>
        <strain evidence="9">AVDCRST_MAG86</strain>
    </source>
</reference>
<dbReference type="InterPro" id="IPR005888">
    <property type="entry name" value="dTDP_Gluc_deHydtase"/>
</dbReference>
<dbReference type="InterPro" id="IPR020904">
    <property type="entry name" value="Sc_DH/Rdtase_CS"/>
</dbReference>
<dbReference type="CDD" id="cd05246">
    <property type="entry name" value="dTDP_GD_SDR_e"/>
    <property type="match status" value="1"/>
</dbReference>
<comment type="similarity">
    <text evidence="3 7">Belongs to the NAD(P)-dependent epimerase/dehydratase family. dTDP-glucose dehydratase subfamily.</text>
</comment>
<dbReference type="SUPFAM" id="SSF51735">
    <property type="entry name" value="NAD(P)-binding Rossmann-fold domains"/>
    <property type="match status" value="1"/>
</dbReference>
<dbReference type="PROSITE" id="PS00061">
    <property type="entry name" value="ADH_SHORT"/>
    <property type="match status" value="1"/>
</dbReference>
<evidence type="ECO:0000256" key="4">
    <source>
        <dbReference type="ARBA" id="ARBA00011990"/>
    </source>
</evidence>
<protein>
    <recommendedName>
        <fullName evidence="4 7">dTDP-glucose 4,6-dehydratase</fullName>
        <ecNumber evidence="4 7">4.2.1.46</ecNumber>
    </recommendedName>
</protein>
<dbReference type="AlphaFoldDB" id="A0A6J4VTP9"/>
<dbReference type="NCBIfam" id="TIGR01181">
    <property type="entry name" value="dTDP_gluc_dehyt"/>
    <property type="match status" value="1"/>
</dbReference>
<dbReference type="EMBL" id="CADCWP010000366">
    <property type="protein sequence ID" value="CAA9588752.1"/>
    <property type="molecule type" value="Genomic_DNA"/>
</dbReference>
<evidence type="ECO:0000256" key="3">
    <source>
        <dbReference type="ARBA" id="ARBA00008178"/>
    </source>
</evidence>
<evidence type="ECO:0000256" key="1">
    <source>
        <dbReference type="ARBA" id="ARBA00001539"/>
    </source>
</evidence>
<dbReference type="EC" id="4.2.1.46" evidence="4 7"/>
<dbReference type="Pfam" id="PF16363">
    <property type="entry name" value="GDP_Man_Dehyd"/>
    <property type="match status" value="1"/>
</dbReference>
<evidence type="ECO:0000256" key="6">
    <source>
        <dbReference type="ARBA" id="ARBA00023239"/>
    </source>
</evidence>
<dbReference type="Gene3D" id="3.90.25.10">
    <property type="entry name" value="UDP-galactose 4-epimerase, domain 1"/>
    <property type="match status" value="1"/>
</dbReference>
<dbReference type="PANTHER" id="PTHR43000">
    <property type="entry name" value="DTDP-D-GLUCOSE 4,6-DEHYDRATASE-RELATED"/>
    <property type="match status" value="1"/>
</dbReference>
<name>A0A6J4VTP9_9DEIN</name>
<dbReference type="InterPro" id="IPR036291">
    <property type="entry name" value="NAD(P)-bd_dom_sf"/>
</dbReference>
<evidence type="ECO:0000256" key="7">
    <source>
        <dbReference type="RuleBase" id="RU004473"/>
    </source>
</evidence>
<dbReference type="Gene3D" id="3.40.50.720">
    <property type="entry name" value="NAD(P)-binding Rossmann-like Domain"/>
    <property type="match status" value="1"/>
</dbReference>
<dbReference type="GO" id="GO:0008460">
    <property type="term" value="F:dTDP-glucose 4,6-dehydratase activity"/>
    <property type="evidence" value="ECO:0007669"/>
    <property type="project" value="UniProtKB-EC"/>
</dbReference>
<evidence type="ECO:0000259" key="8">
    <source>
        <dbReference type="Pfam" id="PF16363"/>
    </source>
</evidence>
<feature type="domain" description="NAD(P)-binding" evidence="8">
    <location>
        <begin position="7"/>
        <end position="304"/>
    </location>
</feature>
<evidence type="ECO:0000313" key="9">
    <source>
        <dbReference type="EMBL" id="CAA9588752.1"/>
    </source>
</evidence>
<keyword evidence="5" id="KW-0520">NAD</keyword>
<keyword evidence="6 7" id="KW-0456">Lyase</keyword>
<dbReference type="GO" id="GO:0009225">
    <property type="term" value="P:nucleotide-sugar metabolic process"/>
    <property type="evidence" value="ECO:0007669"/>
    <property type="project" value="InterPro"/>
</dbReference>
<organism evidence="9">
    <name type="scientific">uncultured Truepera sp</name>
    <dbReference type="NCBI Taxonomy" id="543023"/>
    <lineage>
        <taxon>Bacteria</taxon>
        <taxon>Thermotogati</taxon>
        <taxon>Deinococcota</taxon>
        <taxon>Deinococci</taxon>
        <taxon>Trueperales</taxon>
        <taxon>Trueperaceae</taxon>
        <taxon>Truepera</taxon>
        <taxon>environmental samples</taxon>
    </lineage>
</organism>
<evidence type="ECO:0000256" key="5">
    <source>
        <dbReference type="ARBA" id="ARBA00023027"/>
    </source>
</evidence>
<evidence type="ECO:0000256" key="2">
    <source>
        <dbReference type="ARBA" id="ARBA00001911"/>
    </source>
</evidence>
<dbReference type="InterPro" id="IPR016040">
    <property type="entry name" value="NAD(P)-bd_dom"/>
</dbReference>